<evidence type="ECO:0000313" key="3">
    <source>
        <dbReference type="Proteomes" id="UP000051124"/>
    </source>
</evidence>
<keyword evidence="1" id="KW-0732">Signal</keyword>
<dbReference type="Proteomes" id="UP000051124">
    <property type="component" value="Unassembled WGS sequence"/>
</dbReference>
<protein>
    <submittedName>
        <fullName evidence="2">Uncharacterized protein</fullName>
    </submittedName>
</protein>
<accession>A0A0S7WDP4</accession>
<evidence type="ECO:0000313" key="2">
    <source>
        <dbReference type="EMBL" id="KPJ48279.1"/>
    </source>
</evidence>
<dbReference type="AlphaFoldDB" id="A0A0S7WDP4"/>
<sequence length="551" mass="62484">MQKAYLSSLLVLSSSVFGVTFDTITLDKMLRPPVSGTRIEYSTLYPMVVTEHRKNGVLLTILDIKTVDQMLDEWANEKLKKHWIKKVKEAVGPAARGTGGLIPVIEIPVKFPRPIAGIFGEGGRLEIGGSQSITFGGSKNYTVEAVADPNVRQTWFPDLKMEQHLRVNVKGTVGEKLSVDVEHDSKAQSDIKNRIRLAYTGREDEIVQKVEAGDISLSLPSTQYSSVSGSHKGLFGIKTFSQVGPLNITTIASKEQGEASSEIYKGYGGRVESLAVEDYRYLQRRFYWMGEEEEIVDVEVFREVKNPTEGASYIRANTWIDPTDTSYYSELSYEAYFEQLERGEDYIFNPPNWIELAHQVGEAQALAVYYKTESGTEMGDTASSPLQLKLIKPDDRKPWHYIDDTTRVVHPTWEYEMKNFYNLGSENIIDTSISVTIWKKVPGASDTEVDENSNKPFLQLFGLDLNGDGRVDERWVQRSRYLTFPSPQPFFYLPSGERLPDPDSAIYYETNFNQITHKYYIVIEYQTSQPRISLPRMNIIEESEAVKVGEE</sequence>
<evidence type="ECO:0000256" key="1">
    <source>
        <dbReference type="SAM" id="SignalP"/>
    </source>
</evidence>
<proteinExistence type="predicted"/>
<organism evidence="2 3">
    <name type="scientific">candidate division TA06 bacterium DG_26</name>
    <dbReference type="NCBI Taxonomy" id="1703771"/>
    <lineage>
        <taxon>Bacteria</taxon>
        <taxon>Bacteria division TA06</taxon>
    </lineage>
</organism>
<feature type="signal peptide" evidence="1">
    <location>
        <begin position="1"/>
        <end position="18"/>
    </location>
</feature>
<feature type="non-terminal residue" evidence="2">
    <location>
        <position position="551"/>
    </location>
</feature>
<name>A0A0S7WDP4_UNCT6</name>
<dbReference type="EMBL" id="LIZT01000128">
    <property type="protein sequence ID" value="KPJ48279.1"/>
    <property type="molecule type" value="Genomic_DNA"/>
</dbReference>
<reference evidence="2 3" key="1">
    <citation type="journal article" date="2015" name="Microbiome">
        <title>Genomic resolution of linkages in carbon, nitrogen, and sulfur cycling among widespread estuary sediment bacteria.</title>
        <authorList>
            <person name="Baker B.J."/>
            <person name="Lazar C.S."/>
            <person name="Teske A.P."/>
            <person name="Dick G.J."/>
        </authorList>
    </citation>
    <scope>NUCLEOTIDE SEQUENCE [LARGE SCALE GENOMIC DNA]</scope>
    <source>
        <strain evidence="2">DG_26</strain>
    </source>
</reference>
<gene>
    <name evidence="2" type="ORF">AMJ40_07765</name>
</gene>
<comment type="caution">
    <text evidence="2">The sequence shown here is derived from an EMBL/GenBank/DDBJ whole genome shotgun (WGS) entry which is preliminary data.</text>
</comment>
<feature type="chain" id="PRO_5006639383" evidence="1">
    <location>
        <begin position="19"/>
        <end position="551"/>
    </location>
</feature>